<organism evidence="1 2">
    <name type="scientific">Ambrosiozyma monospora</name>
    <name type="common">Yeast</name>
    <name type="synonym">Endomycopsis monosporus</name>
    <dbReference type="NCBI Taxonomy" id="43982"/>
    <lineage>
        <taxon>Eukaryota</taxon>
        <taxon>Fungi</taxon>
        <taxon>Dikarya</taxon>
        <taxon>Ascomycota</taxon>
        <taxon>Saccharomycotina</taxon>
        <taxon>Pichiomycetes</taxon>
        <taxon>Pichiales</taxon>
        <taxon>Pichiaceae</taxon>
        <taxon>Ambrosiozyma</taxon>
    </lineage>
</organism>
<proteinExistence type="predicted"/>
<comment type="caution">
    <text evidence="1">The sequence shown here is derived from an EMBL/GenBank/DDBJ whole genome shotgun (WGS) entry which is preliminary data.</text>
</comment>
<reference evidence="1" key="1">
    <citation type="submission" date="2023-04" db="EMBL/GenBank/DDBJ databases">
        <title>Ambrosiozyma monospora NBRC 10751.</title>
        <authorList>
            <person name="Ichikawa N."/>
            <person name="Sato H."/>
            <person name="Tonouchi N."/>
        </authorList>
    </citation>
    <scope>NUCLEOTIDE SEQUENCE</scope>
    <source>
        <strain evidence="1">NBRC 10751</strain>
    </source>
</reference>
<protein>
    <submittedName>
        <fullName evidence="1">Unnamed protein product</fullName>
    </submittedName>
</protein>
<sequence length="365" mass="40961">MKEQIYHQHYWGAVWVKPNASIDYYSAIQAGETYNLSDAYHVMFETGRHYAAVNSILAKSITGLQTVILMLQPKLITGPIMKKLSSSSSSSSISEATMANFIVPIMFTSHDLTKASLNIPIALAPQQFGPIYLNVLSLMQLSFFVPYHAKLSKHMKNSTYLIFRVISSQITYLMIALAYSLVQVAFKIDLYTAYKGKSGFMAFWMVSYLLLSALGGVNENVVILLQAFAPNMVPSFSIFWIILNVGVTTYPLILCPKFYRYGYAMPILNGYELYKMILFDTYKGASIARNIVILLAWVIITVITMPLCIGVLVKHKRKEAAAKVKTLKKEKKRRLLNLKIHDKSNGNAANGERVAVDTEKQGFDS</sequence>
<name>A0ACB5TJQ0_AMBMO</name>
<dbReference type="EMBL" id="BSXS01007733">
    <property type="protein sequence ID" value="GME90035.1"/>
    <property type="molecule type" value="Genomic_DNA"/>
</dbReference>
<dbReference type="Proteomes" id="UP001165064">
    <property type="component" value="Unassembled WGS sequence"/>
</dbReference>
<evidence type="ECO:0000313" key="1">
    <source>
        <dbReference type="EMBL" id="GME90035.1"/>
    </source>
</evidence>
<gene>
    <name evidence="1" type="ORF">Amon02_000862900</name>
</gene>
<evidence type="ECO:0000313" key="2">
    <source>
        <dbReference type="Proteomes" id="UP001165064"/>
    </source>
</evidence>
<keyword evidence="2" id="KW-1185">Reference proteome</keyword>
<accession>A0ACB5TJQ0</accession>